<comment type="caution">
    <text evidence="1">The sequence shown here is derived from an EMBL/GenBank/DDBJ whole genome shotgun (WGS) entry which is preliminary data.</text>
</comment>
<dbReference type="AlphaFoldDB" id="A0A392T8K4"/>
<dbReference type="Proteomes" id="UP000265520">
    <property type="component" value="Unassembled WGS sequence"/>
</dbReference>
<dbReference type="EMBL" id="LXQA010527922">
    <property type="protein sequence ID" value="MCI57368.1"/>
    <property type="molecule type" value="Genomic_DNA"/>
</dbReference>
<accession>A0A392T8K4</accession>
<organism evidence="1 2">
    <name type="scientific">Trifolium medium</name>
    <dbReference type="NCBI Taxonomy" id="97028"/>
    <lineage>
        <taxon>Eukaryota</taxon>
        <taxon>Viridiplantae</taxon>
        <taxon>Streptophyta</taxon>
        <taxon>Embryophyta</taxon>
        <taxon>Tracheophyta</taxon>
        <taxon>Spermatophyta</taxon>
        <taxon>Magnoliopsida</taxon>
        <taxon>eudicotyledons</taxon>
        <taxon>Gunneridae</taxon>
        <taxon>Pentapetalae</taxon>
        <taxon>rosids</taxon>
        <taxon>fabids</taxon>
        <taxon>Fabales</taxon>
        <taxon>Fabaceae</taxon>
        <taxon>Papilionoideae</taxon>
        <taxon>50 kb inversion clade</taxon>
        <taxon>NPAAA clade</taxon>
        <taxon>Hologalegina</taxon>
        <taxon>IRL clade</taxon>
        <taxon>Trifolieae</taxon>
        <taxon>Trifolium</taxon>
    </lineage>
</organism>
<evidence type="ECO:0000313" key="1">
    <source>
        <dbReference type="EMBL" id="MCI57368.1"/>
    </source>
</evidence>
<keyword evidence="2" id="KW-1185">Reference proteome</keyword>
<reference evidence="1 2" key="1">
    <citation type="journal article" date="2018" name="Front. Plant Sci.">
        <title>Red Clover (Trifolium pratense) and Zigzag Clover (T. medium) - A Picture of Genomic Similarities and Differences.</title>
        <authorList>
            <person name="Dluhosova J."/>
            <person name="Istvanek J."/>
            <person name="Nedelnik J."/>
            <person name="Repkova J."/>
        </authorList>
    </citation>
    <scope>NUCLEOTIDE SEQUENCE [LARGE SCALE GENOMIC DNA]</scope>
    <source>
        <strain evidence="2">cv. 10/8</strain>
        <tissue evidence="1">Leaf</tissue>
    </source>
</reference>
<feature type="non-terminal residue" evidence="1">
    <location>
        <position position="39"/>
    </location>
</feature>
<protein>
    <submittedName>
        <fullName evidence="1">Uncharacterized protein</fullName>
    </submittedName>
</protein>
<proteinExistence type="predicted"/>
<evidence type="ECO:0000313" key="2">
    <source>
        <dbReference type="Proteomes" id="UP000265520"/>
    </source>
</evidence>
<name>A0A392T8K4_9FABA</name>
<sequence length="39" mass="4334">MDCCARRSSFWRAAQLILRAAQLLDGWPTRGAVDLTRGA</sequence>